<gene>
    <name evidence="2" type="ORF">OUO13_17280</name>
</gene>
<proteinExistence type="predicted"/>
<protein>
    <submittedName>
        <fullName evidence="2">Metallophosphoesterase</fullName>
    </submittedName>
</protein>
<dbReference type="InterPro" id="IPR004843">
    <property type="entry name" value="Calcineurin-like_PHP"/>
</dbReference>
<feature type="domain" description="Calcineurin-like phosphoesterase" evidence="1">
    <location>
        <begin position="20"/>
        <end position="190"/>
    </location>
</feature>
<keyword evidence="3" id="KW-1185">Reference proteome</keyword>
<dbReference type="Proteomes" id="UP001150830">
    <property type="component" value="Unassembled WGS sequence"/>
</dbReference>
<dbReference type="AlphaFoldDB" id="A0A9X3EG08"/>
<reference evidence="2" key="1">
    <citation type="submission" date="2022-11" db="EMBL/GenBank/DDBJ databases">
        <title>Parathalassolutuus dongxingensis gen. nov., sp. nov., a novel member of family Oceanospirillaceae isolated from a coastal shrimp pond in Guangxi, China.</title>
        <authorList>
            <person name="Chen H."/>
        </authorList>
    </citation>
    <scope>NUCLEOTIDE SEQUENCE</scope>
    <source>
        <strain evidence="2">G-43</strain>
    </source>
</reference>
<dbReference type="GO" id="GO:0016791">
    <property type="term" value="F:phosphatase activity"/>
    <property type="evidence" value="ECO:0007669"/>
    <property type="project" value="TreeGrafter"/>
</dbReference>
<dbReference type="InterPro" id="IPR029052">
    <property type="entry name" value="Metallo-depent_PP-like"/>
</dbReference>
<evidence type="ECO:0000313" key="3">
    <source>
        <dbReference type="Proteomes" id="UP001150830"/>
    </source>
</evidence>
<comment type="caution">
    <text evidence="2">The sequence shown here is derived from an EMBL/GenBank/DDBJ whole genome shotgun (WGS) entry which is preliminary data.</text>
</comment>
<dbReference type="GO" id="GO:0110154">
    <property type="term" value="P:RNA decapping"/>
    <property type="evidence" value="ECO:0007669"/>
    <property type="project" value="TreeGrafter"/>
</dbReference>
<accession>A0A9X3EG08</accession>
<sequence>MKIKPRVLRLPVNESGRDFVVGDIHGHVSRLFKQLEGMGFDRNQDRLICVGDLIDRGPESQQALALLNEPWFFSVLGNHEYLMVNALRYGNSEHKMLWLTNGGEWIASTRKDQWEGWFNQIEELPLAIEVSNRNGVRYGIIHAEFPADHWSQLETLDDKQTQAAIWSRGQFKARSEHVVPGIDVVIHGHNVSDGELHLGNRFYIEPGAFKGNDFIIKVL</sequence>
<evidence type="ECO:0000313" key="2">
    <source>
        <dbReference type="EMBL" id="MCY0966933.1"/>
    </source>
</evidence>
<dbReference type="GO" id="GO:0008803">
    <property type="term" value="F:bis(5'-nucleosyl)-tetraphosphatase (symmetrical) activity"/>
    <property type="evidence" value="ECO:0007669"/>
    <property type="project" value="TreeGrafter"/>
</dbReference>
<dbReference type="InterPro" id="IPR050126">
    <property type="entry name" value="Ap4A_hydrolase"/>
</dbReference>
<dbReference type="PANTHER" id="PTHR42850">
    <property type="entry name" value="METALLOPHOSPHOESTERASE"/>
    <property type="match status" value="1"/>
</dbReference>
<dbReference type="SUPFAM" id="SSF56300">
    <property type="entry name" value="Metallo-dependent phosphatases"/>
    <property type="match status" value="1"/>
</dbReference>
<dbReference type="Gene3D" id="3.60.21.10">
    <property type="match status" value="1"/>
</dbReference>
<dbReference type="GO" id="GO:0005737">
    <property type="term" value="C:cytoplasm"/>
    <property type="evidence" value="ECO:0007669"/>
    <property type="project" value="TreeGrafter"/>
</dbReference>
<evidence type="ECO:0000259" key="1">
    <source>
        <dbReference type="Pfam" id="PF00149"/>
    </source>
</evidence>
<dbReference type="RefSeq" id="WP_283175140.1">
    <property type="nucleotide sequence ID" value="NZ_JAPNOA010000058.1"/>
</dbReference>
<dbReference type="Pfam" id="PF00149">
    <property type="entry name" value="Metallophos"/>
    <property type="match status" value="1"/>
</dbReference>
<dbReference type="PANTHER" id="PTHR42850:SF8">
    <property type="entry name" value="SERINE_THREONINE-PROTEIN PHOSPHATASE 2"/>
    <property type="match status" value="1"/>
</dbReference>
<dbReference type="EMBL" id="JAPNOA010000058">
    <property type="protein sequence ID" value="MCY0966933.1"/>
    <property type="molecule type" value="Genomic_DNA"/>
</dbReference>
<name>A0A9X3EG08_9GAMM</name>
<organism evidence="2 3">
    <name type="scientific">Parathalassolituus penaei</name>
    <dbReference type="NCBI Taxonomy" id="2997323"/>
    <lineage>
        <taxon>Bacteria</taxon>
        <taxon>Pseudomonadati</taxon>
        <taxon>Pseudomonadota</taxon>
        <taxon>Gammaproteobacteria</taxon>
        <taxon>Oceanospirillales</taxon>
        <taxon>Oceanospirillaceae</taxon>
        <taxon>Parathalassolituus</taxon>
    </lineage>
</organism>